<protein>
    <recommendedName>
        <fullName evidence="3">Bifunctional inhibitor/plant lipid transfer protein/seed storage helical domain-containing protein</fullName>
    </recommendedName>
</protein>
<evidence type="ECO:0000313" key="5">
    <source>
        <dbReference type="Proteomes" id="UP000230069"/>
    </source>
</evidence>
<dbReference type="EMBL" id="KZ305059">
    <property type="protein sequence ID" value="PIA32976.1"/>
    <property type="molecule type" value="Genomic_DNA"/>
</dbReference>
<dbReference type="SUPFAM" id="SSF47699">
    <property type="entry name" value="Bifunctional inhibitor/lipid-transfer protein/seed storage 2S albumin"/>
    <property type="match status" value="1"/>
</dbReference>
<accession>A0A2G5CNX7</accession>
<keyword evidence="5" id="KW-1185">Reference proteome</keyword>
<dbReference type="AlphaFoldDB" id="A0A2G5CNX7"/>
<dbReference type="InterPro" id="IPR016140">
    <property type="entry name" value="Bifunc_inhib/LTP/seed_store"/>
</dbReference>
<dbReference type="Gene3D" id="1.10.110.10">
    <property type="entry name" value="Plant lipid-transfer and hydrophobic proteins"/>
    <property type="match status" value="1"/>
</dbReference>
<dbReference type="Proteomes" id="UP000230069">
    <property type="component" value="Unassembled WGS sequence"/>
</dbReference>
<feature type="domain" description="Bifunctional inhibitor/plant lipid transfer protein/seed storage helical" evidence="3">
    <location>
        <begin position="50"/>
        <end position="124"/>
    </location>
</feature>
<organism evidence="4 5">
    <name type="scientific">Aquilegia coerulea</name>
    <name type="common">Rocky mountain columbine</name>
    <dbReference type="NCBI Taxonomy" id="218851"/>
    <lineage>
        <taxon>Eukaryota</taxon>
        <taxon>Viridiplantae</taxon>
        <taxon>Streptophyta</taxon>
        <taxon>Embryophyta</taxon>
        <taxon>Tracheophyta</taxon>
        <taxon>Spermatophyta</taxon>
        <taxon>Magnoliopsida</taxon>
        <taxon>Ranunculales</taxon>
        <taxon>Ranunculaceae</taxon>
        <taxon>Thalictroideae</taxon>
        <taxon>Aquilegia</taxon>
    </lineage>
</organism>
<dbReference type="GO" id="GO:0045735">
    <property type="term" value="F:nutrient reservoir activity"/>
    <property type="evidence" value="ECO:0007669"/>
    <property type="project" value="InterPro"/>
</dbReference>
<dbReference type="InterPro" id="IPR036312">
    <property type="entry name" value="Bifun_inhib/LTP/seed_sf"/>
</dbReference>
<evidence type="ECO:0000256" key="2">
    <source>
        <dbReference type="SAM" id="SignalP"/>
    </source>
</evidence>
<dbReference type="InParanoid" id="A0A2G5CNX7"/>
<proteinExistence type="inferred from homology"/>
<dbReference type="Pfam" id="PF00234">
    <property type="entry name" value="Tryp_alpha_amyl"/>
    <property type="match status" value="1"/>
</dbReference>
<evidence type="ECO:0000256" key="1">
    <source>
        <dbReference type="ARBA" id="ARBA00008262"/>
    </source>
</evidence>
<dbReference type="PANTHER" id="PTHR35496">
    <property type="entry name" value="2S SEED STORAGE PROTEIN 1-RELATED"/>
    <property type="match status" value="1"/>
</dbReference>
<sequence length="127" mass="14458">MSHFAIVGAFLMFVVALANASLVYQTIITTAEFDCQSDKCCVEELSGKPFHSCSHYLQPGILFIPEDARRLQQACCYEVYEVKDPLCKWQALKETAQRVGSGLDEEMMHEVMRNAEQLWRMCRIGNS</sequence>
<keyword evidence="2" id="KW-0732">Signal</keyword>
<dbReference type="PANTHER" id="PTHR35496:SF4">
    <property type="entry name" value="2S SULFUR-RICH SEED STORAGE PROTEIN 2-LIKE"/>
    <property type="match status" value="1"/>
</dbReference>
<reference evidence="4 5" key="1">
    <citation type="submission" date="2017-09" db="EMBL/GenBank/DDBJ databases">
        <title>WGS assembly of Aquilegia coerulea Goldsmith.</title>
        <authorList>
            <person name="Hodges S."/>
            <person name="Kramer E."/>
            <person name="Nordborg M."/>
            <person name="Tomkins J."/>
            <person name="Borevitz J."/>
            <person name="Derieg N."/>
            <person name="Yan J."/>
            <person name="Mihaltcheva S."/>
            <person name="Hayes R.D."/>
            <person name="Rokhsar D."/>
        </authorList>
    </citation>
    <scope>NUCLEOTIDE SEQUENCE [LARGE SCALE GENOMIC DNA]</scope>
    <source>
        <strain evidence="5">cv. Goldsmith</strain>
    </source>
</reference>
<evidence type="ECO:0000259" key="3">
    <source>
        <dbReference type="Pfam" id="PF00234"/>
    </source>
</evidence>
<gene>
    <name evidence="4" type="ORF">AQUCO_04200013v1</name>
</gene>
<dbReference type="OrthoDB" id="10305081at2759"/>
<comment type="similarity">
    <text evidence="1">Belongs to the 2S seed storage albumins family.</text>
</comment>
<evidence type="ECO:0000313" key="4">
    <source>
        <dbReference type="EMBL" id="PIA32976.1"/>
    </source>
</evidence>
<dbReference type="InterPro" id="IPR000617">
    <property type="entry name" value="Napin/2SS/CON"/>
</dbReference>
<name>A0A2G5CNX7_AQUCA</name>
<feature type="signal peptide" evidence="2">
    <location>
        <begin position="1"/>
        <end position="20"/>
    </location>
</feature>
<dbReference type="FunCoup" id="A0A2G5CNX7">
    <property type="interactions" value="188"/>
</dbReference>
<feature type="chain" id="PRO_5013552345" description="Bifunctional inhibitor/plant lipid transfer protein/seed storage helical domain-containing protein" evidence="2">
    <location>
        <begin position="21"/>
        <end position="127"/>
    </location>
</feature>